<dbReference type="Gene3D" id="2.60.120.260">
    <property type="entry name" value="Galactose-binding domain-like"/>
    <property type="match status" value="1"/>
</dbReference>
<feature type="domain" description="Ice-binding protein C-terminal" evidence="2">
    <location>
        <begin position="169"/>
        <end position="191"/>
    </location>
</feature>
<keyword evidence="1" id="KW-0732">Signal</keyword>
<comment type="caution">
    <text evidence="3">The sequence shown here is derived from an EMBL/GenBank/DDBJ whole genome shotgun (WGS) entry which is preliminary data.</text>
</comment>
<gene>
    <name evidence="3" type="ORF">C7H09_06300</name>
</gene>
<feature type="chain" id="PRO_5015729209" description="Ice-binding protein C-terminal domain-containing protein" evidence="1">
    <location>
        <begin position="30"/>
        <end position="195"/>
    </location>
</feature>
<evidence type="ECO:0000313" key="3">
    <source>
        <dbReference type="EMBL" id="PSF10551.1"/>
    </source>
</evidence>
<dbReference type="EMBL" id="PXNP01000023">
    <property type="protein sequence ID" value="PSF10551.1"/>
    <property type="molecule type" value="Genomic_DNA"/>
</dbReference>
<dbReference type="InterPro" id="IPR008979">
    <property type="entry name" value="Galactose-bd-like_sf"/>
</dbReference>
<feature type="signal peptide" evidence="1">
    <location>
        <begin position="1"/>
        <end position="29"/>
    </location>
</feature>
<dbReference type="Proteomes" id="UP000239866">
    <property type="component" value="Unassembled WGS sequence"/>
</dbReference>
<dbReference type="Pfam" id="PF07589">
    <property type="entry name" value="PEP-CTERM"/>
    <property type="match status" value="1"/>
</dbReference>
<dbReference type="OrthoDB" id="5761316at2"/>
<reference evidence="3 4" key="1">
    <citation type="submission" date="2018-03" db="EMBL/GenBank/DDBJ databases">
        <title>Marinobacter brunus sp. nov., a marine bacterium of Gamma-proteobacteria isolated from the surface seawater of the South China Sea.</title>
        <authorList>
            <person name="Cheng H."/>
            <person name="Wu Y.-H."/>
            <person name="Xamxidin M."/>
            <person name="Xu X.-W."/>
        </authorList>
    </citation>
    <scope>NUCLEOTIDE SEQUENCE [LARGE SCALE GENOMIC DNA]</scope>
    <source>
        <strain evidence="3 4">NH169-3</strain>
    </source>
</reference>
<proteinExistence type="predicted"/>
<keyword evidence="4" id="KW-1185">Reference proteome</keyword>
<evidence type="ECO:0000259" key="2">
    <source>
        <dbReference type="Pfam" id="PF07589"/>
    </source>
</evidence>
<organism evidence="3 4">
    <name type="scientific">Marinobacter fuscus</name>
    <dbReference type="NCBI Taxonomy" id="2109942"/>
    <lineage>
        <taxon>Bacteria</taxon>
        <taxon>Pseudomonadati</taxon>
        <taxon>Pseudomonadota</taxon>
        <taxon>Gammaproteobacteria</taxon>
        <taxon>Pseudomonadales</taxon>
        <taxon>Marinobacteraceae</taxon>
        <taxon>Marinobacter</taxon>
    </lineage>
</organism>
<accession>A0A2T1KK93</accession>
<dbReference type="SUPFAM" id="SSF49785">
    <property type="entry name" value="Galactose-binding domain-like"/>
    <property type="match status" value="1"/>
</dbReference>
<sequence length="195" mass="20401">MRGLFMMKRNIIKACTIATLIFAAQSSHASLITNGGFESGLAGWTCVTPGGNCGTASWGGPKEGSRHFYGYDNGPGGLSYQSFATNIGSTYSIDFFYGSSSTSPTNNLSLEVGDLAETFSFSTDDSWSSFSSTFTAISATTSLHFFFDTDGGSGTLWLDDIVVDAVVASVPEPSSIALLGLALAGLSFARRKKAA</sequence>
<evidence type="ECO:0000256" key="1">
    <source>
        <dbReference type="SAM" id="SignalP"/>
    </source>
</evidence>
<dbReference type="AlphaFoldDB" id="A0A2T1KK93"/>
<dbReference type="InterPro" id="IPR013424">
    <property type="entry name" value="Ice-binding_C"/>
</dbReference>
<protein>
    <recommendedName>
        <fullName evidence="2">Ice-binding protein C-terminal domain-containing protein</fullName>
    </recommendedName>
</protein>
<name>A0A2T1KK93_9GAMM</name>
<evidence type="ECO:0000313" key="4">
    <source>
        <dbReference type="Proteomes" id="UP000239866"/>
    </source>
</evidence>
<dbReference type="NCBIfam" id="TIGR02595">
    <property type="entry name" value="PEP_CTERM"/>
    <property type="match status" value="1"/>
</dbReference>